<sequence>MLREDHVTVLTGATGFVGSLVLERLLARGEPVAALVRAADDAEARRRLEDLAERTWGDRTVVADVEAVAADVERDRLGLDAGSYDALAARAAAVVHCAASIRFDLSLDEAHAINVDGSERMVAFAERARELGAAARFVHVSTAYVHGRASGLARETGPVAAPAFRNTYEQTKHRAEAVVARLEGAAIVRPSIVVGDSRSGWTSSFNVVYPPLRALVSGVLEVVPAPAEAILDLVPVDHVVDVVCGLLDQPRLAGVVQAVSGDAAPTMEQFARLAYAHAGRPMTECVPSAADQIGVYAPYVDVHARFEFARAAELGVTPVAIEQLVPLLLDHADAAAWGRRTVLRPSPLQAAPAV</sequence>
<protein>
    <submittedName>
        <fullName evidence="2">SDR family oxidoreductase</fullName>
    </submittedName>
</protein>
<dbReference type="RefSeq" id="WP_318601150.1">
    <property type="nucleotide sequence ID" value="NZ_JAWSTH010000157.1"/>
</dbReference>
<keyword evidence="3" id="KW-1185">Reference proteome</keyword>
<name>A0ABU4HZ78_9ACTN</name>
<proteinExistence type="predicted"/>
<organism evidence="2 3">
    <name type="scientific">Conexibacter stalactiti</name>
    <dbReference type="NCBI Taxonomy" id="1940611"/>
    <lineage>
        <taxon>Bacteria</taxon>
        <taxon>Bacillati</taxon>
        <taxon>Actinomycetota</taxon>
        <taxon>Thermoleophilia</taxon>
        <taxon>Solirubrobacterales</taxon>
        <taxon>Conexibacteraceae</taxon>
        <taxon>Conexibacter</taxon>
    </lineage>
</organism>
<dbReference type="InterPro" id="IPR013120">
    <property type="entry name" value="FAR_NAD-bd"/>
</dbReference>
<dbReference type="SUPFAM" id="SSF51735">
    <property type="entry name" value="NAD(P)-binding Rossmann-fold domains"/>
    <property type="match status" value="1"/>
</dbReference>
<dbReference type="Pfam" id="PF07993">
    <property type="entry name" value="NAD_binding_4"/>
    <property type="match status" value="1"/>
</dbReference>
<evidence type="ECO:0000313" key="2">
    <source>
        <dbReference type="EMBL" id="MDW5598613.1"/>
    </source>
</evidence>
<dbReference type="Proteomes" id="UP001284601">
    <property type="component" value="Unassembled WGS sequence"/>
</dbReference>
<accession>A0ABU4HZ78</accession>
<gene>
    <name evidence="2" type="ORF">R7226_29905</name>
</gene>
<dbReference type="EMBL" id="JAWSTH010000157">
    <property type="protein sequence ID" value="MDW5598613.1"/>
    <property type="molecule type" value="Genomic_DNA"/>
</dbReference>
<dbReference type="Gene3D" id="3.40.50.720">
    <property type="entry name" value="NAD(P)-binding Rossmann-like Domain"/>
    <property type="match status" value="1"/>
</dbReference>
<reference evidence="3" key="1">
    <citation type="submission" date="2023-07" db="EMBL/GenBank/DDBJ databases">
        <title>Conexibacter stalactiti sp. nov., isolated from stalactites in a lava cave and emended description of the genus Conexibacter.</title>
        <authorList>
            <person name="Lee S.D."/>
        </authorList>
    </citation>
    <scope>NUCLEOTIDE SEQUENCE [LARGE SCALE GENOMIC DNA]</scope>
    <source>
        <strain evidence="3">KCTC 39840</strain>
    </source>
</reference>
<dbReference type="PANTHER" id="PTHR11011">
    <property type="entry name" value="MALE STERILITY PROTEIN 2-RELATED"/>
    <property type="match status" value="1"/>
</dbReference>
<dbReference type="InterPro" id="IPR026055">
    <property type="entry name" value="FAR"/>
</dbReference>
<comment type="caution">
    <text evidence="2">The sequence shown here is derived from an EMBL/GenBank/DDBJ whole genome shotgun (WGS) entry which is preliminary data.</text>
</comment>
<dbReference type="PANTHER" id="PTHR11011:SF45">
    <property type="entry name" value="FATTY ACYL-COA REDUCTASE CG8306-RELATED"/>
    <property type="match status" value="1"/>
</dbReference>
<feature type="domain" description="Thioester reductase (TE)" evidence="1">
    <location>
        <begin position="10"/>
        <end position="242"/>
    </location>
</feature>
<reference evidence="2 3" key="2">
    <citation type="submission" date="2023-10" db="EMBL/GenBank/DDBJ databases">
        <authorList>
            <person name="Han X.F."/>
        </authorList>
    </citation>
    <scope>NUCLEOTIDE SEQUENCE [LARGE SCALE GENOMIC DNA]</scope>
    <source>
        <strain evidence="2 3">KCTC 39840</strain>
    </source>
</reference>
<dbReference type="InterPro" id="IPR036291">
    <property type="entry name" value="NAD(P)-bd_dom_sf"/>
</dbReference>
<evidence type="ECO:0000259" key="1">
    <source>
        <dbReference type="Pfam" id="PF07993"/>
    </source>
</evidence>
<evidence type="ECO:0000313" key="3">
    <source>
        <dbReference type="Proteomes" id="UP001284601"/>
    </source>
</evidence>